<keyword evidence="4" id="KW-0378">Hydrolase</keyword>
<dbReference type="SUPFAM" id="SSF50324">
    <property type="entry name" value="Inorganic pyrophosphatase"/>
    <property type="match status" value="1"/>
</dbReference>
<protein>
    <recommendedName>
        <fullName evidence="2">inorganic diphosphatase</fullName>
        <ecNumber evidence="2">3.6.1.1</ecNumber>
    </recommendedName>
</protein>
<evidence type="ECO:0000256" key="5">
    <source>
        <dbReference type="ARBA" id="ARBA00022842"/>
    </source>
</evidence>
<dbReference type="InterPro" id="IPR036649">
    <property type="entry name" value="Pyrophosphatase_sf"/>
</dbReference>
<name>A0A965ZC64_9SPHI</name>
<evidence type="ECO:0000313" key="7">
    <source>
        <dbReference type="Proteomes" id="UP000638732"/>
    </source>
</evidence>
<dbReference type="EC" id="3.6.1.1" evidence="2"/>
<dbReference type="EMBL" id="WWEO01000033">
    <property type="protein sequence ID" value="NCD68015.1"/>
    <property type="molecule type" value="Genomic_DNA"/>
</dbReference>
<keyword evidence="7" id="KW-1185">Reference proteome</keyword>
<organism evidence="6 7">
    <name type="scientific">Mucilaginibacter agri</name>
    <dbReference type="NCBI Taxonomy" id="2695265"/>
    <lineage>
        <taxon>Bacteria</taxon>
        <taxon>Pseudomonadati</taxon>
        <taxon>Bacteroidota</taxon>
        <taxon>Sphingobacteriia</taxon>
        <taxon>Sphingobacteriales</taxon>
        <taxon>Sphingobacteriaceae</taxon>
        <taxon>Mucilaginibacter</taxon>
    </lineage>
</organism>
<accession>A0A965ZC64</accession>
<evidence type="ECO:0000256" key="1">
    <source>
        <dbReference type="ARBA" id="ARBA00001946"/>
    </source>
</evidence>
<dbReference type="Gene3D" id="3.90.80.10">
    <property type="entry name" value="Inorganic pyrophosphatase"/>
    <property type="match status" value="1"/>
</dbReference>
<dbReference type="GO" id="GO:0000287">
    <property type="term" value="F:magnesium ion binding"/>
    <property type="evidence" value="ECO:0007669"/>
    <property type="project" value="InterPro"/>
</dbReference>
<proteinExistence type="predicted"/>
<evidence type="ECO:0000256" key="3">
    <source>
        <dbReference type="ARBA" id="ARBA00022723"/>
    </source>
</evidence>
<evidence type="ECO:0000256" key="2">
    <source>
        <dbReference type="ARBA" id="ARBA00012146"/>
    </source>
</evidence>
<dbReference type="RefSeq" id="WP_166584038.1">
    <property type="nucleotide sequence ID" value="NZ_WWEO01000033.1"/>
</dbReference>
<evidence type="ECO:0000313" key="6">
    <source>
        <dbReference type="EMBL" id="NCD68015.1"/>
    </source>
</evidence>
<evidence type="ECO:0000256" key="4">
    <source>
        <dbReference type="ARBA" id="ARBA00022801"/>
    </source>
</evidence>
<dbReference type="InterPro" id="IPR008162">
    <property type="entry name" value="Pyrophosphatase"/>
</dbReference>
<sequence length="169" mass="19178">MEHHDIVAVMVESPKGFRQKFDYDEKEERVRLKKVLPAGLIFPFDFGIIPGTKGEDGSPLEIIIVDEHATFPGCLVDCRIVGAIVCEQTEDDGRIMRDDCFLGVPLVSQLFSEVNNLTDLPKEIIDELEHFLNNYNDQAGKHFRITARLDAPEAVQLVNIRKKDDRPDD</sequence>
<keyword evidence="3" id="KW-0479">Metal-binding</keyword>
<gene>
    <name evidence="6" type="ORF">GSY63_01450</name>
</gene>
<comment type="caution">
    <text evidence="6">The sequence shown here is derived from an EMBL/GenBank/DDBJ whole genome shotgun (WGS) entry which is preliminary data.</text>
</comment>
<reference evidence="6" key="1">
    <citation type="submission" date="2020-01" db="EMBL/GenBank/DDBJ databases">
        <authorList>
            <person name="Seo Y.L."/>
        </authorList>
    </citation>
    <scope>NUCLEOTIDE SEQUENCE</scope>
    <source>
        <strain evidence="6">R11</strain>
    </source>
</reference>
<reference evidence="6" key="2">
    <citation type="submission" date="2020-10" db="EMBL/GenBank/DDBJ databases">
        <title>Mucilaginibacter sp. nov., isolated from soil.</title>
        <authorList>
            <person name="Jeon C.O."/>
        </authorList>
    </citation>
    <scope>NUCLEOTIDE SEQUENCE</scope>
    <source>
        <strain evidence="6">R11</strain>
    </source>
</reference>
<dbReference type="GO" id="GO:0005737">
    <property type="term" value="C:cytoplasm"/>
    <property type="evidence" value="ECO:0007669"/>
    <property type="project" value="InterPro"/>
</dbReference>
<comment type="cofactor">
    <cofactor evidence="1">
        <name>Mg(2+)</name>
        <dbReference type="ChEBI" id="CHEBI:18420"/>
    </cofactor>
</comment>
<dbReference type="Proteomes" id="UP000638732">
    <property type="component" value="Unassembled WGS sequence"/>
</dbReference>
<dbReference type="GO" id="GO:0006796">
    <property type="term" value="P:phosphate-containing compound metabolic process"/>
    <property type="evidence" value="ECO:0007669"/>
    <property type="project" value="InterPro"/>
</dbReference>
<keyword evidence="5" id="KW-0460">Magnesium</keyword>
<dbReference type="GO" id="GO:0004427">
    <property type="term" value="F:inorganic diphosphate phosphatase activity"/>
    <property type="evidence" value="ECO:0007669"/>
    <property type="project" value="UniProtKB-EC"/>
</dbReference>
<dbReference type="Pfam" id="PF00719">
    <property type="entry name" value="Pyrophosphatase"/>
    <property type="match status" value="1"/>
</dbReference>
<dbReference type="PANTHER" id="PTHR10286">
    <property type="entry name" value="INORGANIC PYROPHOSPHATASE"/>
    <property type="match status" value="1"/>
</dbReference>
<dbReference type="AlphaFoldDB" id="A0A965ZC64"/>